<evidence type="ECO:0000313" key="3">
    <source>
        <dbReference type="Proteomes" id="UP001178662"/>
    </source>
</evidence>
<dbReference type="GO" id="GO:0003677">
    <property type="term" value="F:DNA binding"/>
    <property type="evidence" value="ECO:0007669"/>
    <property type="project" value="InterPro"/>
</dbReference>
<dbReference type="Gene3D" id="1.10.260.40">
    <property type="entry name" value="lambda repressor-like DNA-binding domains"/>
    <property type="match status" value="1"/>
</dbReference>
<feature type="domain" description="HTH cro/C1-type" evidence="1">
    <location>
        <begin position="9"/>
        <end position="64"/>
    </location>
</feature>
<evidence type="ECO:0000313" key="2">
    <source>
        <dbReference type="EMBL" id="WEK53298.1"/>
    </source>
</evidence>
<evidence type="ECO:0000259" key="1">
    <source>
        <dbReference type="PROSITE" id="PS50943"/>
    </source>
</evidence>
<dbReference type="Proteomes" id="UP001178662">
    <property type="component" value="Chromosome"/>
</dbReference>
<proteinExistence type="predicted"/>
<reference evidence="2" key="1">
    <citation type="submission" date="2023-03" db="EMBL/GenBank/DDBJ databases">
        <title>Andean soil-derived lignocellulolytic bacterial consortium as a source of novel taxa and putative plastic-active enzymes.</title>
        <authorList>
            <person name="Diaz-Garcia L."/>
            <person name="Chuvochina M."/>
            <person name="Feuerriegel G."/>
            <person name="Bunk B."/>
            <person name="Sproer C."/>
            <person name="Streit W.R."/>
            <person name="Rodriguez L.M."/>
            <person name="Overmann J."/>
            <person name="Jimenez D.J."/>
        </authorList>
    </citation>
    <scope>NUCLEOTIDE SEQUENCE</scope>
    <source>
        <strain evidence="2">MAG 2441</strain>
    </source>
</reference>
<organism evidence="2 3">
    <name type="scientific">Candidatus Cohnella colombiensis</name>
    <dbReference type="NCBI Taxonomy" id="3121368"/>
    <lineage>
        <taxon>Bacteria</taxon>
        <taxon>Bacillati</taxon>
        <taxon>Bacillota</taxon>
        <taxon>Bacilli</taxon>
        <taxon>Bacillales</taxon>
        <taxon>Paenibacillaceae</taxon>
        <taxon>Cohnella</taxon>
    </lineage>
</organism>
<protein>
    <submittedName>
        <fullName evidence="2">Helix-turn-helix transcriptional regulator</fullName>
    </submittedName>
</protein>
<dbReference type="Pfam" id="PF01381">
    <property type="entry name" value="HTH_3"/>
    <property type="match status" value="1"/>
</dbReference>
<name>A0AA95EXU0_9BACL</name>
<dbReference type="PROSITE" id="PS50943">
    <property type="entry name" value="HTH_CROC1"/>
    <property type="match status" value="1"/>
</dbReference>
<dbReference type="EMBL" id="CP119317">
    <property type="protein sequence ID" value="WEK53298.1"/>
    <property type="molecule type" value="Genomic_DNA"/>
</dbReference>
<dbReference type="CDD" id="cd00093">
    <property type="entry name" value="HTH_XRE"/>
    <property type="match status" value="1"/>
</dbReference>
<dbReference type="SMART" id="SM00530">
    <property type="entry name" value="HTH_XRE"/>
    <property type="match status" value="1"/>
</dbReference>
<keyword evidence="3" id="KW-1185">Reference proteome</keyword>
<dbReference type="AlphaFoldDB" id="A0AA95EXU0"/>
<dbReference type="SUPFAM" id="SSF47413">
    <property type="entry name" value="lambda repressor-like DNA-binding domains"/>
    <property type="match status" value="1"/>
</dbReference>
<accession>A0AA95EXU0</accession>
<dbReference type="InterPro" id="IPR001387">
    <property type="entry name" value="Cro/C1-type_HTH"/>
</dbReference>
<dbReference type="InterPro" id="IPR010982">
    <property type="entry name" value="Lambda_DNA-bd_dom_sf"/>
</dbReference>
<gene>
    <name evidence="2" type="ORF">P0Y55_11940</name>
</gene>
<sequence>MTERLGYFLKDLRDAKGFTLAQAQEASGVSIAQLSRLENGLRDKPTSETLKKLASAYDASFPELMVRAGHFTKEDLLKMELPRLGEESNEEIQRKYRELEEYDKAFLAEAKAEYNKAPATNEQELLDSAVELSDEEVKERFKFKIDGRDLTEEEYKRMIAAVRAERFYKE</sequence>